<evidence type="ECO:0000256" key="8">
    <source>
        <dbReference type="SAM" id="MobiDB-lite"/>
    </source>
</evidence>
<comment type="caution">
    <text evidence="10">The sequence shown here is derived from an EMBL/GenBank/DDBJ whole genome shotgun (WGS) entry which is preliminary data.</text>
</comment>
<dbReference type="GO" id="GO:0008270">
    <property type="term" value="F:zinc ion binding"/>
    <property type="evidence" value="ECO:0007669"/>
    <property type="project" value="UniProtKB-KW"/>
</dbReference>
<dbReference type="AlphaFoldDB" id="A0ABD1WGC5"/>
<dbReference type="PANTHER" id="PTHR22996">
    <property type="entry name" value="MAHOGUNIN"/>
    <property type="match status" value="1"/>
</dbReference>
<evidence type="ECO:0000256" key="4">
    <source>
        <dbReference type="ARBA" id="ARBA00022723"/>
    </source>
</evidence>
<protein>
    <recommendedName>
        <fullName evidence="2">RING-type E3 ubiquitin transferase</fullName>
        <ecNumber evidence="2">2.3.2.27</ecNumber>
    </recommendedName>
</protein>
<keyword evidence="7" id="KW-0862">Zinc</keyword>
<evidence type="ECO:0000256" key="3">
    <source>
        <dbReference type="ARBA" id="ARBA00022679"/>
    </source>
</evidence>
<keyword evidence="11" id="KW-1185">Reference proteome</keyword>
<evidence type="ECO:0000313" key="10">
    <source>
        <dbReference type="EMBL" id="KAL2548741.1"/>
    </source>
</evidence>
<feature type="region of interest" description="Disordered" evidence="8">
    <location>
        <begin position="23"/>
        <end position="44"/>
    </location>
</feature>
<dbReference type="InterPro" id="IPR045194">
    <property type="entry name" value="MGRN1/RNF157-like"/>
</dbReference>
<keyword evidence="4" id="KW-0479">Metal-binding</keyword>
<feature type="domain" description="MGRN1/RNF157-like N-terminal" evidence="9">
    <location>
        <begin position="92"/>
        <end position="183"/>
    </location>
</feature>
<dbReference type="EC" id="2.3.2.27" evidence="2"/>
<dbReference type="Proteomes" id="UP001604277">
    <property type="component" value="Unassembled WGS sequence"/>
</dbReference>
<name>A0ABD1WGC5_9LAMI</name>
<keyword evidence="3" id="KW-0808">Transferase</keyword>
<reference evidence="11" key="1">
    <citation type="submission" date="2024-07" db="EMBL/GenBank/DDBJ databases">
        <title>Two chromosome-level genome assemblies of Korean endemic species Abeliophyllum distichum and Forsythia ovata (Oleaceae).</title>
        <authorList>
            <person name="Jang H."/>
        </authorList>
    </citation>
    <scope>NUCLEOTIDE SEQUENCE [LARGE SCALE GENOMIC DNA]</scope>
</reference>
<accession>A0ABD1WGC5</accession>
<evidence type="ECO:0000256" key="6">
    <source>
        <dbReference type="ARBA" id="ARBA00022786"/>
    </source>
</evidence>
<dbReference type="EMBL" id="JBFOLJ010000003">
    <property type="protein sequence ID" value="KAL2548741.1"/>
    <property type="molecule type" value="Genomic_DNA"/>
</dbReference>
<gene>
    <name evidence="10" type="ORF">Fot_10271</name>
</gene>
<dbReference type="PANTHER" id="PTHR22996:SF0">
    <property type="entry name" value="RE60872P-RELATED"/>
    <property type="match status" value="1"/>
</dbReference>
<dbReference type="InterPro" id="IPR058981">
    <property type="entry name" value="MGRN1/RNF157-like_N"/>
</dbReference>
<evidence type="ECO:0000256" key="2">
    <source>
        <dbReference type="ARBA" id="ARBA00012483"/>
    </source>
</evidence>
<evidence type="ECO:0000313" key="11">
    <source>
        <dbReference type="Proteomes" id="UP001604277"/>
    </source>
</evidence>
<dbReference type="Pfam" id="PF26192">
    <property type="entry name" value="RNF157-like_N"/>
    <property type="match status" value="1"/>
</dbReference>
<proteinExistence type="predicted"/>
<comment type="catalytic activity">
    <reaction evidence="1">
        <text>S-ubiquitinyl-[E2 ubiquitin-conjugating enzyme]-L-cysteine + [acceptor protein]-L-lysine = [E2 ubiquitin-conjugating enzyme]-L-cysteine + N(6)-ubiquitinyl-[acceptor protein]-L-lysine.</text>
        <dbReference type="EC" id="2.3.2.27"/>
    </reaction>
</comment>
<keyword evidence="6" id="KW-0833">Ubl conjugation pathway</keyword>
<evidence type="ECO:0000256" key="1">
    <source>
        <dbReference type="ARBA" id="ARBA00000900"/>
    </source>
</evidence>
<organism evidence="10 11">
    <name type="scientific">Forsythia ovata</name>
    <dbReference type="NCBI Taxonomy" id="205694"/>
    <lineage>
        <taxon>Eukaryota</taxon>
        <taxon>Viridiplantae</taxon>
        <taxon>Streptophyta</taxon>
        <taxon>Embryophyta</taxon>
        <taxon>Tracheophyta</taxon>
        <taxon>Spermatophyta</taxon>
        <taxon>Magnoliopsida</taxon>
        <taxon>eudicotyledons</taxon>
        <taxon>Gunneridae</taxon>
        <taxon>Pentapetalae</taxon>
        <taxon>asterids</taxon>
        <taxon>lamiids</taxon>
        <taxon>Lamiales</taxon>
        <taxon>Oleaceae</taxon>
        <taxon>Forsythieae</taxon>
        <taxon>Forsythia</taxon>
    </lineage>
</organism>
<evidence type="ECO:0000256" key="5">
    <source>
        <dbReference type="ARBA" id="ARBA00022771"/>
    </source>
</evidence>
<keyword evidence="5" id="KW-0863">Zinc-finger</keyword>
<sequence length="215" mass="24482">MDLQVRLTKLEEIVASLAARQISDSGKNTENKKKLSQLTHGKTRESKSVDVCKLRKEPRRARNQRVRITADTAEPPEPYVEHEKAVTIRNDVNLKKEILRIKPDQENLGKFLVAFTFDATLFGSITIVFFAKEGEDCCLTPTKKSLVSPIMIHFQQGLAHKFKQPSRTGIDFSMFEETEFRRVKWHYLKKQEEEATAALAVAVKKKSGMMSMSGL</sequence>
<dbReference type="GO" id="GO:0061630">
    <property type="term" value="F:ubiquitin protein ligase activity"/>
    <property type="evidence" value="ECO:0007669"/>
    <property type="project" value="UniProtKB-EC"/>
</dbReference>
<evidence type="ECO:0000256" key="7">
    <source>
        <dbReference type="ARBA" id="ARBA00022833"/>
    </source>
</evidence>
<evidence type="ECO:0000259" key="9">
    <source>
        <dbReference type="Pfam" id="PF26192"/>
    </source>
</evidence>